<evidence type="ECO:0000256" key="2">
    <source>
        <dbReference type="ARBA" id="ARBA00022801"/>
    </source>
</evidence>
<dbReference type="PANTHER" id="PTHR11839:SF18">
    <property type="entry name" value="NUDIX HYDROLASE DOMAIN-CONTAINING PROTEIN"/>
    <property type="match status" value="1"/>
</dbReference>
<dbReference type="InterPro" id="IPR015797">
    <property type="entry name" value="NUDIX_hydrolase-like_dom_sf"/>
</dbReference>
<dbReference type="Gene3D" id="3.90.79.10">
    <property type="entry name" value="Nucleoside Triphosphate Pyrophosphohydrolase"/>
    <property type="match status" value="1"/>
</dbReference>
<gene>
    <name evidence="4" type="ORF">GNE12_23460</name>
</gene>
<evidence type="ECO:0000259" key="3">
    <source>
        <dbReference type="PROSITE" id="PS51462"/>
    </source>
</evidence>
<dbReference type="GeneID" id="58726304"/>
<reference evidence="4 5" key="1">
    <citation type="submission" date="2019-11" db="EMBL/GenBank/DDBJ databases">
        <title>Comparison of genomes from free-living endosymbiotic cyanobacteria isolated from Azolla.</title>
        <authorList>
            <person name="Thiel T."/>
            <person name="Pratte B."/>
        </authorList>
    </citation>
    <scope>NUCLEOTIDE SEQUENCE [LARGE SCALE GENOMIC DNA]</scope>
    <source>
        <strain evidence="4 5">N2B</strain>
    </source>
</reference>
<dbReference type="Proteomes" id="UP000570851">
    <property type="component" value="Unassembled WGS sequence"/>
</dbReference>
<dbReference type="PROSITE" id="PS51462">
    <property type="entry name" value="NUDIX"/>
    <property type="match status" value="1"/>
</dbReference>
<accession>A0ABR6SEN0</accession>
<dbReference type="PANTHER" id="PTHR11839">
    <property type="entry name" value="UDP/ADP-SUGAR PYROPHOSPHATASE"/>
    <property type="match status" value="1"/>
</dbReference>
<keyword evidence="2 4" id="KW-0378">Hydrolase</keyword>
<evidence type="ECO:0000313" key="5">
    <source>
        <dbReference type="Proteomes" id="UP000570851"/>
    </source>
</evidence>
<proteinExistence type="predicted"/>
<keyword evidence="5" id="KW-1185">Reference proteome</keyword>
<dbReference type="InterPro" id="IPR000086">
    <property type="entry name" value="NUDIX_hydrolase_dom"/>
</dbReference>
<name>A0ABR6SEN0_ANAVA</name>
<evidence type="ECO:0000256" key="1">
    <source>
        <dbReference type="ARBA" id="ARBA00001946"/>
    </source>
</evidence>
<dbReference type="SUPFAM" id="SSF55811">
    <property type="entry name" value="Nudix"/>
    <property type="match status" value="1"/>
</dbReference>
<dbReference type="RefSeq" id="WP_011320230.1">
    <property type="nucleotide sequence ID" value="NZ_JACKZP010000136.1"/>
</dbReference>
<dbReference type="EMBL" id="JACKZP010000136">
    <property type="protein sequence ID" value="MBC1304876.1"/>
    <property type="molecule type" value="Genomic_DNA"/>
</dbReference>
<feature type="domain" description="Nudix hydrolase" evidence="3">
    <location>
        <begin position="43"/>
        <end position="173"/>
    </location>
</feature>
<dbReference type="CDD" id="cd03424">
    <property type="entry name" value="NUDIX_ADPRase_Nudt5_UGPPase_Nudt14"/>
    <property type="match status" value="1"/>
</dbReference>
<dbReference type="GO" id="GO:0016787">
    <property type="term" value="F:hydrolase activity"/>
    <property type="evidence" value="ECO:0007669"/>
    <property type="project" value="UniProtKB-KW"/>
</dbReference>
<comment type="caution">
    <text evidence="4">The sequence shown here is derived from an EMBL/GenBank/DDBJ whole genome shotgun (WGS) entry which is preliminary data.</text>
</comment>
<sequence length="184" mass="20891">MSKLQEWQILNSKMVLDHPWCQVRQDEVKLPSGTIIDDYFVNVRPDIVLVLPITDNREVIFVRQYRHGVGDFFLELPAGRFDPTQESAEDAGLRELQEETGYIAQQLIKIAILYDNPSKDTNQIHLFLAENVVKVGEQNLDITEEIEIILIPLESVLEKITQGEISVAGTIAALFLGLNFITDK</sequence>
<comment type="cofactor">
    <cofactor evidence="1">
        <name>Mg(2+)</name>
        <dbReference type="ChEBI" id="CHEBI:18420"/>
    </cofactor>
</comment>
<evidence type="ECO:0000313" key="4">
    <source>
        <dbReference type="EMBL" id="MBC1304876.1"/>
    </source>
</evidence>
<protein>
    <submittedName>
        <fullName evidence="4">NUDIX hydrolase</fullName>
    </submittedName>
</protein>
<organism evidence="4 5">
    <name type="scientific">Trichormus variabilis N2B</name>
    <dbReference type="NCBI Taxonomy" id="2681315"/>
    <lineage>
        <taxon>Bacteria</taxon>
        <taxon>Bacillati</taxon>
        <taxon>Cyanobacteriota</taxon>
        <taxon>Cyanophyceae</taxon>
        <taxon>Nostocales</taxon>
        <taxon>Nostocaceae</taxon>
        <taxon>Trichormus</taxon>
    </lineage>
</organism>
<dbReference type="Pfam" id="PF00293">
    <property type="entry name" value="NUDIX"/>
    <property type="match status" value="1"/>
</dbReference>